<dbReference type="EMBL" id="NAJP01000100">
    <property type="protein sequence ID" value="TKA30858.1"/>
    <property type="molecule type" value="Genomic_DNA"/>
</dbReference>
<evidence type="ECO:0000313" key="2">
    <source>
        <dbReference type="EMBL" id="TKA30858.1"/>
    </source>
</evidence>
<feature type="region of interest" description="Disordered" evidence="1">
    <location>
        <begin position="164"/>
        <end position="206"/>
    </location>
</feature>
<proteinExistence type="predicted"/>
<comment type="caution">
    <text evidence="2">The sequence shown here is derived from an EMBL/GenBank/DDBJ whole genome shotgun (WGS) entry which is preliminary data.</text>
</comment>
<feature type="compositionally biased region" description="Polar residues" evidence="1">
    <location>
        <begin position="181"/>
        <end position="190"/>
    </location>
</feature>
<name>A0A4U0U703_9PEZI</name>
<organism evidence="2 3">
    <name type="scientific">Friedmanniomyces endolithicus</name>
    <dbReference type="NCBI Taxonomy" id="329885"/>
    <lineage>
        <taxon>Eukaryota</taxon>
        <taxon>Fungi</taxon>
        <taxon>Dikarya</taxon>
        <taxon>Ascomycota</taxon>
        <taxon>Pezizomycotina</taxon>
        <taxon>Dothideomycetes</taxon>
        <taxon>Dothideomycetidae</taxon>
        <taxon>Mycosphaerellales</taxon>
        <taxon>Teratosphaeriaceae</taxon>
        <taxon>Friedmanniomyces</taxon>
    </lineage>
</organism>
<dbReference type="AlphaFoldDB" id="A0A4U0U703"/>
<dbReference type="OrthoDB" id="3846868at2759"/>
<evidence type="ECO:0000313" key="3">
    <source>
        <dbReference type="Proteomes" id="UP000310066"/>
    </source>
</evidence>
<feature type="compositionally biased region" description="Low complexity" evidence="1">
    <location>
        <begin position="18"/>
        <end position="31"/>
    </location>
</feature>
<sequence length="274" mass="30702">MSTPHTIPLSQAERTRKTATTNSTTSRTALANAHSRKLLAYTQLQALREQHRGLQWQPKHSKQWHTLLCRRLEADVIATQLAGEVRKASELVAIREKEVKQARSEEAEIRLEDDACLFAQGKLRHADPEAGGCSGPLQEWRNTVEEAFTDYPSITSTNFPAPPPLRAGGTHALNCPDRDASQPTHAQVCTNPRKHGHASASEGRKRDDRPIEACECAVRAAFRGEVNLRVERLRWSPERFPVEVRVQVRYVFEVVEGMFELARQGQCADGGRGR</sequence>
<reference evidence="2 3" key="1">
    <citation type="submission" date="2017-03" db="EMBL/GenBank/DDBJ databases">
        <title>Genomes of endolithic fungi from Antarctica.</title>
        <authorList>
            <person name="Coleine C."/>
            <person name="Masonjones S."/>
            <person name="Stajich J.E."/>
        </authorList>
    </citation>
    <scope>NUCLEOTIDE SEQUENCE [LARGE SCALE GENOMIC DNA]</scope>
    <source>
        <strain evidence="2 3">CCFEE 5311</strain>
    </source>
</reference>
<evidence type="ECO:0000256" key="1">
    <source>
        <dbReference type="SAM" id="MobiDB-lite"/>
    </source>
</evidence>
<dbReference type="Proteomes" id="UP000310066">
    <property type="component" value="Unassembled WGS sequence"/>
</dbReference>
<protein>
    <submittedName>
        <fullName evidence="2">Uncharacterized protein</fullName>
    </submittedName>
</protein>
<gene>
    <name evidence="2" type="ORF">B0A54_15779</name>
</gene>
<feature type="region of interest" description="Disordered" evidence="1">
    <location>
        <begin position="1"/>
        <end position="31"/>
    </location>
</feature>
<accession>A0A4U0U703</accession>